<evidence type="ECO:0000313" key="8">
    <source>
        <dbReference type="Proteomes" id="UP001319827"/>
    </source>
</evidence>
<dbReference type="InterPro" id="IPR036188">
    <property type="entry name" value="FAD/NAD-bd_sf"/>
</dbReference>
<reference evidence="7 8" key="1">
    <citation type="journal article" date="2016" name="C (Basel)">
        <title>Selective Growth of and Electricity Production by Marine Exoelectrogenic Bacteria in Self-Aggregated Hydrogel of Microbially Reduced Graphene Oxide.</title>
        <authorList>
            <person name="Yoshida N."/>
            <person name="Goto Y."/>
            <person name="Miyata Y."/>
        </authorList>
    </citation>
    <scope>NUCLEOTIDE SEQUENCE [LARGE SCALE GENOMIC DNA]</scope>
    <source>
        <strain evidence="7 8">NIT-T3</strain>
    </source>
</reference>
<proteinExistence type="inferred from homology"/>
<keyword evidence="5" id="KW-0560">Oxidoreductase</keyword>
<comment type="cofactor">
    <cofactor evidence="1">
        <name>FAD</name>
        <dbReference type="ChEBI" id="CHEBI:57692"/>
    </cofactor>
</comment>
<dbReference type="PRINTS" id="PR00469">
    <property type="entry name" value="PNDRDTASEII"/>
</dbReference>
<dbReference type="Proteomes" id="UP001319827">
    <property type="component" value="Chromosome"/>
</dbReference>
<keyword evidence="3" id="KW-0285">Flavoprotein</keyword>
<dbReference type="EMBL" id="AP024355">
    <property type="protein sequence ID" value="BCR04943.1"/>
    <property type="molecule type" value="Genomic_DNA"/>
</dbReference>
<evidence type="ECO:0000256" key="5">
    <source>
        <dbReference type="ARBA" id="ARBA00023002"/>
    </source>
</evidence>
<gene>
    <name evidence="7" type="ORF">DESUT3_20120</name>
</gene>
<dbReference type="PANTHER" id="PTHR42913">
    <property type="entry name" value="APOPTOSIS-INDUCING FACTOR 1"/>
    <property type="match status" value="1"/>
</dbReference>
<keyword evidence="4" id="KW-0274">FAD</keyword>
<dbReference type="PRINTS" id="PR00368">
    <property type="entry name" value="FADPNR"/>
</dbReference>
<accession>A0ABM8HRN0</accession>
<dbReference type="SUPFAM" id="SSF51905">
    <property type="entry name" value="FAD/NAD(P)-binding domain"/>
    <property type="match status" value="1"/>
</dbReference>
<evidence type="ECO:0000256" key="1">
    <source>
        <dbReference type="ARBA" id="ARBA00001974"/>
    </source>
</evidence>
<organism evidence="7 8">
    <name type="scientific">Desulfuromonas versatilis</name>
    <dbReference type="NCBI Taxonomy" id="2802975"/>
    <lineage>
        <taxon>Bacteria</taxon>
        <taxon>Pseudomonadati</taxon>
        <taxon>Thermodesulfobacteriota</taxon>
        <taxon>Desulfuromonadia</taxon>
        <taxon>Desulfuromonadales</taxon>
        <taxon>Desulfuromonadaceae</taxon>
        <taxon>Desulfuromonas</taxon>
    </lineage>
</organism>
<feature type="domain" description="FAD/NAD(P)-binding" evidence="6">
    <location>
        <begin position="3"/>
        <end position="300"/>
    </location>
</feature>
<evidence type="ECO:0000256" key="4">
    <source>
        <dbReference type="ARBA" id="ARBA00022827"/>
    </source>
</evidence>
<dbReference type="Gene3D" id="3.50.50.100">
    <property type="match status" value="1"/>
</dbReference>
<name>A0ABM8HRN0_9BACT</name>
<reference evidence="7 8" key="2">
    <citation type="journal article" date="2021" name="Int. J. Syst. Evol. Microbiol.">
        <title>Isolation and Polyphasic Characterization of Desulfuromonas versatilis sp. Nov., an Electrogenic Bacteria Capable of Versatile Metabolism Isolated from a Graphene Oxide-Reducing Enrichment Culture.</title>
        <authorList>
            <person name="Xie L."/>
            <person name="Yoshida N."/>
            <person name="Ishii S."/>
            <person name="Meng L."/>
        </authorList>
    </citation>
    <scope>NUCLEOTIDE SEQUENCE [LARGE SCALE GENOMIC DNA]</scope>
    <source>
        <strain evidence="7 8">NIT-T3</strain>
    </source>
</reference>
<dbReference type="PANTHER" id="PTHR42913:SF3">
    <property type="entry name" value="64 KDA MITOCHONDRIAL NADH DEHYDROGENASE (EUROFUNG)"/>
    <property type="match status" value="1"/>
</dbReference>
<evidence type="ECO:0000313" key="7">
    <source>
        <dbReference type="EMBL" id="BCR04943.1"/>
    </source>
</evidence>
<dbReference type="InterPro" id="IPR023753">
    <property type="entry name" value="FAD/NAD-binding_dom"/>
</dbReference>
<dbReference type="Pfam" id="PF07992">
    <property type="entry name" value="Pyr_redox_2"/>
    <property type="match status" value="1"/>
</dbReference>
<dbReference type="PROSITE" id="PS51257">
    <property type="entry name" value="PROKAR_LIPOPROTEIN"/>
    <property type="match status" value="1"/>
</dbReference>
<sequence>MQKIVVVGGGYAGMACLIELAKKGRRHELHLVDAEPGHCKVTHLHKTFTTPVEGYTVPFAQLAEKFGFRFHHQRVSFAADELPRLENARALPLPQGTLDFDQLVISTGASAIPLRNGEKQGFGLGDLRRGRGVEVFNRLLERSEEEPAQITLVGGGATGIQILFELKEQLRRKRIPHNLRLVDLNERLVPDQPEGFHRYIGKKLQREEIEYYPETRYLDHAEQAIRVEDLRAGRILSMNSHLTLLFPGVTPSPFALESNAYGQVLSGQTVLPSIFSAGDCAYFHSRGLNLLTAQAAVRKGRLVARNILNLAEGKNPYKYRYQEKGYLISLGSVDAIGWLGLRCNLVKGFAASFIKDAMETQYDLFLDGVDTYLGFP</sequence>
<evidence type="ECO:0000259" key="6">
    <source>
        <dbReference type="Pfam" id="PF07992"/>
    </source>
</evidence>
<keyword evidence="8" id="KW-1185">Reference proteome</keyword>
<evidence type="ECO:0000256" key="3">
    <source>
        <dbReference type="ARBA" id="ARBA00022630"/>
    </source>
</evidence>
<evidence type="ECO:0000256" key="2">
    <source>
        <dbReference type="ARBA" id="ARBA00005272"/>
    </source>
</evidence>
<protein>
    <submittedName>
        <fullName evidence="7">NADH dehydrogenase</fullName>
    </submittedName>
</protein>
<comment type="similarity">
    <text evidence="2">Belongs to the NADH dehydrogenase family.</text>
</comment>
<dbReference type="InterPro" id="IPR051169">
    <property type="entry name" value="NADH-Q_oxidoreductase"/>
</dbReference>